<name>A0ABW4GYM2_9ACTN</name>
<feature type="region of interest" description="Disordered" evidence="1">
    <location>
        <begin position="1"/>
        <end position="24"/>
    </location>
</feature>
<reference evidence="4" key="1">
    <citation type="journal article" date="2019" name="Int. J. Syst. Evol. Microbiol.">
        <title>The Global Catalogue of Microorganisms (GCM) 10K type strain sequencing project: providing services to taxonomists for standard genome sequencing and annotation.</title>
        <authorList>
            <consortium name="The Broad Institute Genomics Platform"/>
            <consortium name="The Broad Institute Genome Sequencing Center for Infectious Disease"/>
            <person name="Wu L."/>
            <person name="Ma J."/>
        </authorList>
    </citation>
    <scope>NUCLEOTIDE SEQUENCE [LARGE SCALE GENOMIC DNA]</scope>
    <source>
        <strain evidence="4">CGMCC 1.15399</strain>
    </source>
</reference>
<sequence>MAQPPTEKPKQGDPPEPSPSTRQLAKSLTINLARVQGTGSGGMVTRQDVLNAHAAMVARGREFARRREARRQSATSAPSPSAARPKTPPQRRTAPAAATGVYAANPLIVQARAEPGGKRRVAAAEGQAPAPTLFLSGDLPAFTASGVDPDELTKVPWYARHHLASLSDKAAVEQLVRDYSGPDGDVMAQTDGVAGHRGNHDYADRMREWLDRGDVAAAQASQDRLWRQTKAARQQAQATREQGFTTENFDGLFSVQAPDAKGSL</sequence>
<gene>
    <name evidence="3" type="ORF">ACFSJ0_62530</name>
</gene>
<keyword evidence="4" id="KW-1185">Reference proteome</keyword>
<feature type="compositionally biased region" description="Low complexity" evidence="1">
    <location>
        <begin position="72"/>
        <end position="98"/>
    </location>
</feature>
<dbReference type="RefSeq" id="WP_219539146.1">
    <property type="nucleotide sequence ID" value="NZ_JAHKRM010000054.1"/>
</dbReference>
<evidence type="ECO:0000313" key="4">
    <source>
        <dbReference type="Proteomes" id="UP001597097"/>
    </source>
</evidence>
<feature type="region of interest" description="Disordered" evidence="1">
    <location>
        <begin position="61"/>
        <end position="98"/>
    </location>
</feature>
<feature type="region of interest" description="Disordered" evidence="1">
    <location>
        <begin position="231"/>
        <end position="250"/>
    </location>
</feature>
<evidence type="ECO:0000256" key="1">
    <source>
        <dbReference type="SAM" id="MobiDB-lite"/>
    </source>
</evidence>
<feature type="compositionally biased region" description="Low complexity" evidence="1">
    <location>
        <begin position="231"/>
        <end position="240"/>
    </location>
</feature>
<comment type="caution">
    <text evidence="3">The sequence shown here is derived from an EMBL/GenBank/DDBJ whole genome shotgun (WGS) entry which is preliminary data.</text>
</comment>
<dbReference type="InterPro" id="IPR004167">
    <property type="entry name" value="PSBD"/>
</dbReference>
<dbReference type="EMBL" id="JBHUCM010000082">
    <property type="protein sequence ID" value="MFD1547710.1"/>
    <property type="molecule type" value="Genomic_DNA"/>
</dbReference>
<feature type="domain" description="Peripheral subunit-binding (PSBD)" evidence="2">
    <location>
        <begin position="16"/>
        <end position="53"/>
    </location>
</feature>
<accession>A0ABW4GYM2</accession>
<evidence type="ECO:0000313" key="3">
    <source>
        <dbReference type="EMBL" id="MFD1547710.1"/>
    </source>
</evidence>
<protein>
    <submittedName>
        <fullName evidence="3">E3 binding domain-containing protein</fullName>
    </submittedName>
</protein>
<dbReference type="PROSITE" id="PS51826">
    <property type="entry name" value="PSBD"/>
    <property type="match status" value="1"/>
</dbReference>
<evidence type="ECO:0000259" key="2">
    <source>
        <dbReference type="PROSITE" id="PS51826"/>
    </source>
</evidence>
<dbReference type="Proteomes" id="UP001597097">
    <property type="component" value="Unassembled WGS sequence"/>
</dbReference>
<dbReference type="Pfam" id="PF02817">
    <property type="entry name" value="E3_binding"/>
    <property type="match status" value="1"/>
</dbReference>
<organism evidence="3 4">
    <name type="scientific">Nonomuraea guangzhouensis</name>
    <dbReference type="NCBI Taxonomy" id="1291555"/>
    <lineage>
        <taxon>Bacteria</taxon>
        <taxon>Bacillati</taxon>
        <taxon>Actinomycetota</taxon>
        <taxon>Actinomycetes</taxon>
        <taxon>Streptosporangiales</taxon>
        <taxon>Streptosporangiaceae</taxon>
        <taxon>Nonomuraea</taxon>
    </lineage>
</organism>
<proteinExistence type="predicted"/>